<organism evidence="2 3">
    <name type="scientific">Rubritalea spongiae</name>
    <dbReference type="NCBI Taxonomy" id="430797"/>
    <lineage>
        <taxon>Bacteria</taxon>
        <taxon>Pseudomonadati</taxon>
        <taxon>Verrucomicrobiota</taxon>
        <taxon>Verrucomicrobiia</taxon>
        <taxon>Verrucomicrobiales</taxon>
        <taxon>Rubritaleaceae</taxon>
        <taxon>Rubritalea</taxon>
    </lineage>
</organism>
<dbReference type="Gene3D" id="3.10.620.30">
    <property type="match status" value="1"/>
</dbReference>
<name>A0ABW5DY64_9BACT</name>
<dbReference type="InterPro" id="IPR013589">
    <property type="entry name" value="Bac_transglu_N"/>
</dbReference>
<protein>
    <submittedName>
        <fullName evidence="2">Transglutaminase domain-containing protein</fullName>
    </submittedName>
</protein>
<dbReference type="EMBL" id="JBHUJC010000001">
    <property type="protein sequence ID" value="MFD2275036.1"/>
    <property type="molecule type" value="Genomic_DNA"/>
</dbReference>
<gene>
    <name evidence="2" type="ORF">ACFSQZ_01015</name>
</gene>
<keyword evidence="3" id="KW-1185">Reference proteome</keyword>
<dbReference type="PANTHER" id="PTHR33490:SF1">
    <property type="entry name" value="SLL1233 PROTEIN"/>
    <property type="match status" value="1"/>
</dbReference>
<dbReference type="Pfam" id="PF08379">
    <property type="entry name" value="Bact_transglu_N"/>
    <property type="match status" value="1"/>
</dbReference>
<dbReference type="SMART" id="SM00460">
    <property type="entry name" value="TGc"/>
    <property type="match status" value="1"/>
</dbReference>
<dbReference type="Pfam" id="PF01841">
    <property type="entry name" value="Transglut_core"/>
    <property type="match status" value="1"/>
</dbReference>
<comment type="caution">
    <text evidence="2">The sequence shown here is derived from an EMBL/GenBank/DDBJ whole genome shotgun (WGS) entry which is preliminary data.</text>
</comment>
<dbReference type="RefSeq" id="WP_377096004.1">
    <property type="nucleotide sequence ID" value="NZ_JBHSJM010000001.1"/>
</dbReference>
<proteinExistence type="predicted"/>
<accession>A0ABW5DY64</accession>
<feature type="domain" description="Transglutaminase-like" evidence="1">
    <location>
        <begin position="176"/>
        <end position="249"/>
    </location>
</feature>
<dbReference type="PANTHER" id="PTHR33490">
    <property type="entry name" value="BLR5614 PROTEIN-RELATED"/>
    <property type="match status" value="1"/>
</dbReference>
<sequence>MKVKIKHRTSYQYAGEVNFGEHVLLLRPLDNHRRHVDHFEVETVPASTQRWVRDAYGNVELVCNFGLTESRLLEFVTHIEVSLLDDNPFDFILESYATSYPFSYQEPDARALLPYMGGSGATRGALRVLDWLNYELKIPSVHENVVQFLSDLNGYVRRDIAYVRRDEEGIQTPDTTLTLRSGSCRDMAVLYISAVRKLGFAARFVSGYLFDPEVGDAGEHAFNRAVGSMHAWAEVYLPGAGWKGFDPTNGILANAYFIPSAVSHEPSAVDPIQGKYFAQQSVSSTMEVELEMEEINEVRDA</sequence>
<dbReference type="InterPro" id="IPR002931">
    <property type="entry name" value="Transglutaminase-like"/>
</dbReference>
<dbReference type="Proteomes" id="UP001597297">
    <property type="component" value="Unassembled WGS sequence"/>
</dbReference>
<evidence type="ECO:0000313" key="2">
    <source>
        <dbReference type="EMBL" id="MFD2275036.1"/>
    </source>
</evidence>
<evidence type="ECO:0000259" key="1">
    <source>
        <dbReference type="SMART" id="SM00460"/>
    </source>
</evidence>
<reference evidence="3" key="1">
    <citation type="journal article" date="2019" name="Int. J. Syst. Evol. Microbiol.">
        <title>The Global Catalogue of Microorganisms (GCM) 10K type strain sequencing project: providing services to taxonomists for standard genome sequencing and annotation.</title>
        <authorList>
            <consortium name="The Broad Institute Genomics Platform"/>
            <consortium name="The Broad Institute Genome Sequencing Center for Infectious Disease"/>
            <person name="Wu L."/>
            <person name="Ma J."/>
        </authorList>
    </citation>
    <scope>NUCLEOTIDE SEQUENCE [LARGE SCALE GENOMIC DNA]</scope>
    <source>
        <strain evidence="3">JCM 16545</strain>
    </source>
</reference>
<evidence type="ECO:0000313" key="3">
    <source>
        <dbReference type="Proteomes" id="UP001597297"/>
    </source>
</evidence>
<dbReference type="InterPro" id="IPR038765">
    <property type="entry name" value="Papain-like_cys_pep_sf"/>
</dbReference>
<dbReference type="SUPFAM" id="SSF54001">
    <property type="entry name" value="Cysteine proteinases"/>
    <property type="match status" value="1"/>
</dbReference>